<reference evidence="2" key="1">
    <citation type="journal article" date="2019" name="bioRxiv">
        <title>The Genome of the Zebra Mussel, Dreissena polymorpha: A Resource for Invasive Species Research.</title>
        <authorList>
            <person name="McCartney M.A."/>
            <person name="Auch B."/>
            <person name="Kono T."/>
            <person name="Mallez S."/>
            <person name="Zhang Y."/>
            <person name="Obille A."/>
            <person name="Becker A."/>
            <person name="Abrahante J.E."/>
            <person name="Garbe J."/>
            <person name="Badalamenti J.P."/>
            <person name="Herman A."/>
            <person name="Mangelson H."/>
            <person name="Liachko I."/>
            <person name="Sullivan S."/>
            <person name="Sone E.D."/>
            <person name="Koren S."/>
            <person name="Silverstein K.A.T."/>
            <person name="Beckman K.B."/>
            <person name="Gohl D.M."/>
        </authorList>
    </citation>
    <scope>NUCLEOTIDE SEQUENCE</scope>
    <source>
        <strain evidence="2">Duluth1</strain>
        <tissue evidence="2">Whole animal</tissue>
    </source>
</reference>
<accession>A0A9D4JMB8</accession>
<organism evidence="2 3">
    <name type="scientific">Dreissena polymorpha</name>
    <name type="common">Zebra mussel</name>
    <name type="synonym">Mytilus polymorpha</name>
    <dbReference type="NCBI Taxonomy" id="45954"/>
    <lineage>
        <taxon>Eukaryota</taxon>
        <taxon>Metazoa</taxon>
        <taxon>Spiralia</taxon>
        <taxon>Lophotrochozoa</taxon>
        <taxon>Mollusca</taxon>
        <taxon>Bivalvia</taxon>
        <taxon>Autobranchia</taxon>
        <taxon>Heteroconchia</taxon>
        <taxon>Euheterodonta</taxon>
        <taxon>Imparidentia</taxon>
        <taxon>Neoheterodontei</taxon>
        <taxon>Myida</taxon>
        <taxon>Dreissenoidea</taxon>
        <taxon>Dreissenidae</taxon>
        <taxon>Dreissena</taxon>
    </lineage>
</organism>
<reference evidence="2" key="2">
    <citation type="submission" date="2020-11" db="EMBL/GenBank/DDBJ databases">
        <authorList>
            <person name="McCartney M.A."/>
            <person name="Auch B."/>
            <person name="Kono T."/>
            <person name="Mallez S."/>
            <person name="Becker A."/>
            <person name="Gohl D.M."/>
            <person name="Silverstein K.A.T."/>
            <person name="Koren S."/>
            <person name="Bechman K.B."/>
            <person name="Herman A."/>
            <person name="Abrahante J.E."/>
            <person name="Garbe J."/>
        </authorList>
    </citation>
    <scope>NUCLEOTIDE SEQUENCE</scope>
    <source>
        <strain evidence="2">Duluth1</strain>
        <tissue evidence="2">Whole animal</tissue>
    </source>
</reference>
<feature type="region of interest" description="Disordered" evidence="1">
    <location>
        <begin position="37"/>
        <end position="56"/>
    </location>
</feature>
<name>A0A9D4JMB8_DREPO</name>
<evidence type="ECO:0000313" key="3">
    <source>
        <dbReference type="Proteomes" id="UP000828390"/>
    </source>
</evidence>
<protein>
    <submittedName>
        <fullName evidence="2">Uncharacterized protein</fullName>
    </submittedName>
</protein>
<dbReference type="AlphaFoldDB" id="A0A9D4JMB8"/>
<keyword evidence="3" id="KW-1185">Reference proteome</keyword>
<gene>
    <name evidence="2" type="ORF">DPMN_118904</name>
</gene>
<dbReference type="Proteomes" id="UP000828390">
    <property type="component" value="Unassembled WGS sequence"/>
</dbReference>
<evidence type="ECO:0000313" key="2">
    <source>
        <dbReference type="EMBL" id="KAH3817370.1"/>
    </source>
</evidence>
<dbReference type="EMBL" id="JAIWYP010000005">
    <property type="protein sequence ID" value="KAH3817370.1"/>
    <property type="molecule type" value="Genomic_DNA"/>
</dbReference>
<proteinExistence type="predicted"/>
<evidence type="ECO:0000256" key="1">
    <source>
        <dbReference type="SAM" id="MobiDB-lite"/>
    </source>
</evidence>
<comment type="caution">
    <text evidence="2">The sequence shown here is derived from an EMBL/GenBank/DDBJ whole genome shotgun (WGS) entry which is preliminary data.</text>
</comment>
<sequence>MQLDDNISILTLLALRQLLHFAEDYIEHLKGKMNARKSYPQNLDTGALAEKGSDQE</sequence>